<sequence length="774" mass="84437">MRLGEQSPTRSLRFRSTFGLSVLRRGISRIDCRLSEAERRVFDYLPYADADSKAKTAAASLCVPAKGDDEETLSGPSSTSNGILKPDFVLGVRADQNIAAVAMTGEHKTDPTDRPVGLIRSGLAQALIQVLSSFTAFGTYLAYFSINISFVRVLVLDEQVIVMEASSCVRSHFLSSSPEGASGPHDNVQRSESCVDVSVSNIPIISTEQLFSAPNDIVKRIVPHRFCAEEAPYDINREGLYAFFRMFKLGADILLQHDLSCPRIDFDASSRDRVLVRLSGVMGVRPHYTDLAQFWNKRGGIKRYLTAHREARAADQATSVEETLATMMQAANRGPPQGADLGSGPGRGQSSSKPSNPHCGTTGAESLTLEGKGPAEEAPTGADVGESLSDKVTVPELWDGRAMSEESELSALSVRRLLVVSGKDEAVPSLGLPNPHEETVDAVSLTPTLIPSGTPKTLSSLWSTDTEALFQSLYRANVTLVLVDPSTMDELLDVAKPRAVSNTAPVGFPLGHDYQHIGTAGYWTEPLDIGRNAGNVRNAGKSRNAGIQTYTGLSRRPAISWALSGSYQLRTETFVRWCRGVHNYLSDKGAQGHLSGLEPEPFRRLVNPAVPTDHSVVFPPNTIAGEAPPDATNSTTAVALTATQRTTWLDWANKERKARSTLIFTISPGLATQVEDLWSAQEIWARITAQHQVKTTERRNDLNQRISLLRLVENANVDTMHAHLETFKIVKDLWELRPLSTSSFPNFFNAELCSTRSPELRTSRTSSPTKFVPP</sequence>
<dbReference type="OrthoDB" id="10689405at2759"/>
<protein>
    <submittedName>
        <fullName evidence="2">Uncharacterized protein</fullName>
    </submittedName>
</protein>
<evidence type="ECO:0000313" key="2">
    <source>
        <dbReference type="EMBL" id="RXK35701.1"/>
    </source>
</evidence>
<dbReference type="InParanoid" id="A0A4Q1BFW6"/>
<evidence type="ECO:0000313" key="3">
    <source>
        <dbReference type="Proteomes" id="UP000289152"/>
    </source>
</evidence>
<name>A0A4Q1BFW6_TREME</name>
<evidence type="ECO:0000256" key="1">
    <source>
        <dbReference type="SAM" id="MobiDB-lite"/>
    </source>
</evidence>
<dbReference type="Pfam" id="PF14223">
    <property type="entry name" value="Retrotran_gag_2"/>
    <property type="match status" value="1"/>
</dbReference>
<accession>A0A4Q1BFW6</accession>
<dbReference type="Proteomes" id="UP000289152">
    <property type="component" value="Unassembled WGS sequence"/>
</dbReference>
<dbReference type="VEuPathDB" id="FungiDB:TREMEDRAFT_74972"/>
<dbReference type="EMBL" id="SDIL01000125">
    <property type="protein sequence ID" value="RXK35701.1"/>
    <property type="molecule type" value="Genomic_DNA"/>
</dbReference>
<dbReference type="AlphaFoldDB" id="A0A4Q1BFW6"/>
<organism evidence="2 3">
    <name type="scientific">Tremella mesenterica</name>
    <name type="common">Jelly fungus</name>
    <dbReference type="NCBI Taxonomy" id="5217"/>
    <lineage>
        <taxon>Eukaryota</taxon>
        <taxon>Fungi</taxon>
        <taxon>Dikarya</taxon>
        <taxon>Basidiomycota</taxon>
        <taxon>Agaricomycotina</taxon>
        <taxon>Tremellomycetes</taxon>
        <taxon>Tremellales</taxon>
        <taxon>Tremellaceae</taxon>
        <taxon>Tremella</taxon>
    </lineage>
</organism>
<feature type="compositionally biased region" description="Polar residues" evidence="1">
    <location>
        <begin position="348"/>
        <end position="365"/>
    </location>
</feature>
<comment type="caution">
    <text evidence="2">The sequence shown here is derived from an EMBL/GenBank/DDBJ whole genome shotgun (WGS) entry which is preliminary data.</text>
</comment>
<gene>
    <name evidence="2" type="ORF">M231_07029</name>
</gene>
<reference evidence="2 3" key="1">
    <citation type="submission" date="2016-06" db="EMBL/GenBank/DDBJ databases">
        <title>Evolution of pathogenesis and genome organization in the Tremellales.</title>
        <authorList>
            <person name="Cuomo C."/>
            <person name="Litvintseva A."/>
            <person name="Heitman J."/>
            <person name="Chen Y."/>
            <person name="Sun S."/>
            <person name="Springer D."/>
            <person name="Dromer F."/>
            <person name="Young S."/>
            <person name="Zeng Q."/>
            <person name="Chapman S."/>
            <person name="Gujja S."/>
            <person name="Saif S."/>
            <person name="Birren B."/>
        </authorList>
    </citation>
    <scope>NUCLEOTIDE SEQUENCE [LARGE SCALE GENOMIC DNA]</scope>
    <source>
        <strain evidence="2 3">ATCC 28783</strain>
    </source>
</reference>
<dbReference type="STRING" id="5217.A0A4Q1BFW6"/>
<feature type="region of interest" description="Disordered" evidence="1">
    <location>
        <begin position="332"/>
        <end position="389"/>
    </location>
</feature>
<keyword evidence="3" id="KW-1185">Reference proteome</keyword>
<proteinExistence type="predicted"/>